<feature type="region of interest" description="Disordered" evidence="1">
    <location>
        <begin position="1"/>
        <end position="28"/>
    </location>
</feature>
<keyword evidence="2" id="KW-0812">Transmembrane</keyword>
<feature type="transmembrane region" description="Helical" evidence="2">
    <location>
        <begin position="146"/>
        <end position="164"/>
    </location>
</feature>
<dbReference type="EMBL" id="MCGO01000048">
    <property type="protein sequence ID" value="ORY37815.1"/>
    <property type="molecule type" value="Genomic_DNA"/>
</dbReference>
<comment type="caution">
    <text evidence="3">The sequence shown here is derived from an EMBL/GenBank/DDBJ whole genome shotgun (WGS) entry which is preliminary data.</text>
</comment>
<reference evidence="3 4" key="1">
    <citation type="submission" date="2016-07" db="EMBL/GenBank/DDBJ databases">
        <title>Pervasive Adenine N6-methylation of Active Genes in Fungi.</title>
        <authorList>
            <consortium name="DOE Joint Genome Institute"/>
            <person name="Mondo S.J."/>
            <person name="Dannebaum R.O."/>
            <person name="Kuo R.C."/>
            <person name="Labutti K."/>
            <person name="Haridas S."/>
            <person name="Kuo A."/>
            <person name="Salamov A."/>
            <person name="Ahrendt S.R."/>
            <person name="Lipzen A."/>
            <person name="Sullivan W."/>
            <person name="Andreopoulos W.B."/>
            <person name="Clum A."/>
            <person name="Lindquist E."/>
            <person name="Daum C."/>
            <person name="Ramamoorthy G.K."/>
            <person name="Gryganskyi A."/>
            <person name="Culley D."/>
            <person name="Magnuson J.K."/>
            <person name="James T.Y."/>
            <person name="O'Malley M.A."/>
            <person name="Stajich J.E."/>
            <person name="Spatafora J.W."/>
            <person name="Visel A."/>
            <person name="Grigoriev I.V."/>
        </authorList>
    </citation>
    <scope>NUCLEOTIDE SEQUENCE [LARGE SCALE GENOMIC DNA]</scope>
    <source>
        <strain evidence="3 4">JEL800</strain>
    </source>
</reference>
<proteinExistence type="predicted"/>
<evidence type="ECO:0000313" key="4">
    <source>
        <dbReference type="Proteomes" id="UP000193642"/>
    </source>
</evidence>
<dbReference type="AlphaFoldDB" id="A0A1Y2BUM3"/>
<feature type="transmembrane region" description="Helical" evidence="2">
    <location>
        <begin position="117"/>
        <end position="140"/>
    </location>
</feature>
<keyword evidence="2" id="KW-0472">Membrane</keyword>
<protein>
    <submittedName>
        <fullName evidence="3">Uncharacterized protein</fullName>
    </submittedName>
</protein>
<sequence length="236" mass="26671">MSQLHESSAIELVPTTRNQERLSQAPIPGSDVPLAMESVITVNTNDQEGAPEYTEPSLAELSLITEVPLTPSSAPDYYSPLRPERLEDKIPNHLYVSRIQALNKALALSKSIEKNKYYAWSVYAVMFASIVVWPLIFVFVLKTYQLWIVTIGMIIFLFIIMPAPRRIKYAKIVKDTVAEWTKMDSEQGINIVYIVSLDRTFNANLYISCTIQFYEKLTFPGNGIVGVVQDLPTYAE</sequence>
<evidence type="ECO:0000256" key="1">
    <source>
        <dbReference type="SAM" id="MobiDB-lite"/>
    </source>
</evidence>
<evidence type="ECO:0000313" key="3">
    <source>
        <dbReference type="EMBL" id="ORY37815.1"/>
    </source>
</evidence>
<keyword evidence="4" id="KW-1185">Reference proteome</keyword>
<keyword evidence="2" id="KW-1133">Transmembrane helix</keyword>
<evidence type="ECO:0000256" key="2">
    <source>
        <dbReference type="SAM" id="Phobius"/>
    </source>
</evidence>
<gene>
    <name evidence="3" type="ORF">BCR33DRAFT_854567</name>
</gene>
<accession>A0A1Y2BUM3</accession>
<dbReference type="OrthoDB" id="2115395at2759"/>
<name>A0A1Y2BUM3_9FUNG</name>
<organism evidence="3 4">
    <name type="scientific">Rhizoclosmatium globosum</name>
    <dbReference type="NCBI Taxonomy" id="329046"/>
    <lineage>
        <taxon>Eukaryota</taxon>
        <taxon>Fungi</taxon>
        <taxon>Fungi incertae sedis</taxon>
        <taxon>Chytridiomycota</taxon>
        <taxon>Chytridiomycota incertae sedis</taxon>
        <taxon>Chytridiomycetes</taxon>
        <taxon>Chytridiales</taxon>
        <taxon>Chytriomycetaceae</taxon>
        <taxon>Rhizoclosmatium</taxon>
    </lineage>
</organism>
<dbReference type="Proteomes" id="UP000193642">
    <property type="component" value="Unassembled WGS sequence"/>
</dbReference>